<name>A0ACC0JHY0_CHOFU</name>
<protein>
    <submittedName>
        <fullName evidence="1">Uncharacterized protein</fullName>
    </submittedName>
</protein>
<keyword evidence="2" id="KW-1185">Reference proteome</keyword>
<gene>
    <name evidence="1" type="ORF">MSG28_012743</name>
</gene>
<organism evidence="1 2">
    <name type="scientific">Choristoneura fumiferana</name>
    <name type="common">Spruce budworm moth</name>
    <name type="synonym">Archips fumiferana</name>
    <dbReference type="NCBI Taxonomy" id="7141"/>
    <lineage>
        <taxon>Eukaryota</taxon>
        <taxon>Metazoa</taxon>
        <taxon>Ecdysozoa</taxon>
        <taxon>Arthropoda</taxon>
        <taxon>Hexapoda</taxon>
        <taxon>Insecta</taxon>
        <taxon>Pterygota</taxon>
        <taxon>Neoptera</taxon>
        <taxon>Endopterygota</taxon>
        <taxon>Lepidoptera</taxon>
        <taxon>Glossata</taxon>
        <taxon>Ditrysia</taxon>
        <taxon>Tortricoidea</taxon>
        <taxon>Tortricidae</taxon>
        <taxon>Tortricinae</taxon>
        <taxon>Choristoneura</taxon>
    </lineage>
</organism>
<sequence length="107" mass="11540">MKVAIITLTLLSVALGANAMRPSLCGCAPDPRGQVCASDFKTYENECWMHCGDAAHLRHVLWWGPCELNSVPAHAGHRTRPVVHPIPSRSAQAFHPLIASAPTHLLG</sequence>
<comment type="caution">
    <text evidence="1">The sequence shown here is derived from an EMBL/GenBank/DDBJ whole genome shotgun (WGS) entry which is preliminary data.</text>
</comment>
<dbReference type="Proteomes" id="UP001064048">
    <property type="component" value="Chromosome 22"/>
</dbReference>
<evidence type="ECO:0000313" key="2">
    <source>
        <dbReference type="Proteomes" id="UP001064048"/>
    </source>
</evidence>
<accession>A0ACC0JHY0</accession>
<dbReference type="EMBL" id="CM046122">
    <property type="protein sequence ID" value="KAI8423712.1"/>
    <property type="molecule type" value="Genomic_DNA"/>
</dbReference>
<proteinExistence type="predicted"/>
<evidence type="ECO:0000313" key="1">
    <source>
        <dbReference type="EMBL" id="KAI8423712.1"/>
    </source>
</evidence>
<reference evidence="1 2" key="1">
    <citation type="journal article" date="2022" name="Genome Biol. Evol.">
        <title>The Spruce Budworm Genome: Reconstructing the Evolutionary History of Antifreeze Proteins.</title>
        <authorList>
            <person name="Beliveau C."/>
            <person name="Gagne P."/>
            <person name="Picq S."/>
            <person name="Vernygora O."/>
            <person name="Keeling C.I."/>
            <person name="Pinkney K."/>
            <person name="Doucet D."/>
            <person name="Wen F."/>
            <person name="Johnston J.S."/>
            <person name="Maaroufi H."/>
            <person name="Boyle B."/>
            <person name="Laroche J."/>
            <person name="Dewar K."/>
            <person name="Juretic N."/>
            <person name="Blackburn G."/>
            <person name="Nisole A."/>
            <person name="Brunet B."/>
            <person name="Brandao M."/>
            <person name="Lumley L."/>
            <person name="Duan J."/>
            <person name="Quan G."/>
            <person name="Lucarotti C.J."/>
            <person name="Roe A.D."/>
            <person name="Sperling F.A.H."/>
            <person name="Levesque R.C."/>
            <person name="Cusson M."/>
        </authorList>
    </citation>
    <scope>NUCLEOTIDE SEQUENCE [LARGE SCALE GENOMIC DNA]</scope>
    <source>
        <strain evidence="1">Glfc:IPQL:Cfum</strain>
    </source>
</reference>